<proteinExistence type="predicted"/>
<accession>A0ABN9U2D7</accession>
<feature type="region of interest" description="Disordered" evidence="1">
    <location>
        <begin position="55"/>
        <end position="127"/>
    </location>
</feature>
<keyword evidence="3" id="KW-1185">Reference proteome</keyword>
<evidence type="ECO:0000313" key="3">
    <source>
        <dbReference type="Proteomes" id="UP001189429"/>
    </source>
</evidence>
<feature type="compositionally biased region" description="Low complexity" evidence="1">
    <location>
        <begin position="93"/>
        <end position="104"/>
    </location>
</feature>
<name>A0ABN9U2D7_9DINO</name>
<feature type="compositionally biased region" description="Basic and acidic residues" evidence="1">
    <location>
        <begin position="63"/>
        <end position="77"/>
    </location>
</feature>
<dbReference type="Proteomes" id="UP001189429">
    <property type="component" value="Unassembled WGS sequence"/>
</dbReference>
<comment type="caution">
    <text evidence="2">The sequence shown here is derived from an EMBL/GenBank/DDBJ whole genome shotgun (WGS) entry which is preliminary data.</text>
</comment>
<protein>
    <submittedName>
        <fullName evidence="2">Uncharacterized protein</fullName>
    </submittedName>
</protein>
<evidence type="ECO:0000256" key="1">
    <source>
        <dbReference type="SAM" id="MobiDB-lite"/>
    </source>
</evidence>
<organism evidence="2 3">
    <name type="scientific">Prorocentrum cordatum</name>
    <dbReference type="NCBI Taxonomy" id="2364126"/>
    <lineage>
        <taxon>Eukaryota</taxon>
        <taxon>Sar</taxon>
        <taxon>Alveolata</taxon>
        <taxon>Dinophyceae</taxon>
        <taxon>Prorocentrales</taxon>
        <taxon>Prorocentraceae</taxon>
        <taxon>Prorocentrum</taxon>
    </lineage>
</organism>
<reference evidence="2" key="1">
    <citation type="submission" date="2023-10" db="EMBL/GenBank/DDBJ databases">
        <authorList>
            <person name="Chen Y."/>
            <person name="Shah S."/>
            <person name="Dougan E. K."/>
            <person name="Thang M."/>
            <person name="Chan C."/>
        </authorList>
    </citation>
    <scope>NUCLEOTIDE SEQUENCE [LARGE SCALE GENOMIC DNA]</scope>
</reference>
<dbReference type="EMBL" id="CAUYUJ010015330">
    <property type="protein sequence ID" value="CAK0852670.1"/>
    <property type="molecule type" value="Genomic_DNA"/>
</dbReference>
<gene>
    <name evidence="2" type="ORF">PCOR1329_LOCUS44382</name>
</gene>
<sequence length="201" mass="21758">MLPQRTLPVALLISSRWCAPPPRLPLTWPQRAAELPPLSGRAACWVAAERVRRAPRGPSRPWLARDRRQKRALDDPKASPTTPTFEKEEEPPARAMAGGAGARRAGAHQRPPRGTAQAGAPVSASGGNCESSKVIVFEFSHEYELSNSSTKRPGAGAVKVPPVLRSLMRSGPLTSTVSPPSTSKWHLNIISMYVPPWTVKP</sequence>
<evidence type="ECO:0000313" key="2">
    <source>
        <dbReference type="EMBL" id="CAK0852670.1"/>
    </source>
</evidence>